<dbReference type="AlphaFoldDB" id="A0A3P3XRG9"/>
<gene>
    <name evidence="2" type="ORF">SPIRO4BDMA_50431</name>
</gene>
<feature type="transmembrane region" description="Helical" evidence="1">
    <location>
        <begin position="12"/>
        <end position="31"/>
    </location>
</feature>
<accession>A0A3P3XRG9</accession>
<keyword evidence="1" id="KW-0812">Transmembrane</keyword>
<evidence type="ECO:0000313" key="2">
    <source>
        <dbReference type="EMBL" id="SLM18916.1"/>
    </source>
</evidence>
<name>A0A3P3XRG9_9SPIR</name>
<reference evidence="2" key="1">
    <citation type="submission" date="2017-02" db="EMBL/GenBank/DDBJ databases">
        <authorList>
            <person name="Regsiter A."/>
            <person name="William W."/>
        </authorList>
    </citation>
    <scope>NUCLEOTIDE SEQUENCE</scope>
    <source>
        <strain evidence="2">BdmA 4</strain>
    </source>
</reference>
<proteinExistence type="predicted"/>
<dbReference type="EMBL" id="FWDO01000005">
    <property type="protein sequence ID" value="SLM18916.1"/>
    <property type="molecule type" value="Genomic_DNA"/>
</dbReference>
<evidence type="ECO:0000256" key="1">
    <source>
        <dbReference type="SAM" id="Phobius"/>
    </source>
</evidence>
<keyword evidence="1" id="KW-0472">Membrane</keyword>
<organism evidence="2">
    <name type="scientific">uncultured spirochete</name>
    <dbReference type="NCBI Taxonomy" id="156406"/>
    <lineage>
        <taxon>Bacteria</taxon>
        <taxon>Pseudomonadati</taxon>
        <taxon>Spirochaetota</taxon>
        <taxon>Spirochaetia</taxon>
        <taxon>Spirochaetales</taxon>
        <taxon>environmental samples</taxon>
    </lineage>
</organism>
<protein>
    <submittedName>
        <fullName evidence="2">Uncharacterized protein</fullName>
    </submittedName>
</protein>
<keyword evidence="1" id="KW-1133">Transmembrane helix</keyword>
<sequence length="50" mass="5819">MGWPVFPYGMKGHFSCVVFYALFLYIFIAWFQGTPSFKGFQSLHLPRSNP</sequence>